<reference evidence="1 2" key="1">
    <citation type="submission" date="2019-02" db="EMBL/GenBank/DDBJ databases">
        <title>Kribbella capetownensis sp. nov. and Kribbella speibonae sp. nov., isolated from soil.</title>
        <authorList>
            <person name="Curtis S.M."/>
            <person name="Norton I."/>
            <person name="Everest G.J."/>
            <person name="Meyers P.R."/>
        </authorList>
    </citation>
    <scope>NUCLEOTIDE SEQUENCE [LARGE SCALE GENOMIC DNA]</scope>
    <source>
        <strain evidence="1 2">YM53</strain>
    </source>
</reference>
<dbReference type="SUPFAM" id="SSF51735">
    <property type="entry name" value="NAD(P)-binding Rossmann-fold domains"/>
    <property type="match status" value="1"/>
</dbReference>
<dbReference type="EMBL" id="SJKD01000001">
    <property type="protein sequence ID" value="TCC54148.1"/>
    <property type="molecule type" value="Genomic_DNA"/>
</dbReference>
<gene>
    <name evidence="1" type="ORF">E0H75_07245</name>
</gene>
<protein>
    <submittedName>
        <fullName evidence="1">Uncharacterized protein</fullName>
    </submittedName>
</protein>
<dbReference type="OrthoDB" id="9785826at2"/>
<evidence type="ECO:0000313" key="1">
    <source>
        <dbReference type="EMBL" id="TCC54148.1"/>
    </source>
</evidence>
<sequence>MITNALSPLRVIEALKALVKPDGTIGLMSSGEGSIANNTRGGFEIYRASKSALNQLVRSYAVRNSDDPRTLLLIPPGWANSSSPLSDRVGRFKPLLIGTALCLLAGLVAAFAPTVSRTGRAGSRGEREHRSRMAHRGLIERGTGYRRYHRPSLEALRDRDEPIALSEAARILSRTIGDVRELVAAGVLGPCPNSTFPVFRREVERYAESHPPRSDVQAGRSGQVNVVRAAELLTLPTRTVHRLARSGRLPCEPGPQGRYWFQHEHLAMYLRARDTEESFKRFGLLPTTP</sequence>
<dbReference type="Gene3D" id="3.40.50.720">
    <property type="entry name" value="NAD(P)-binding Rossmann-like Domain"/>
    <property type="match status" value="1"/>
</dbReference>
<name>A0A4R0K8C4_9ACTN</name>
<dbReference type="PANTHER" id="PTHR45458:SF1">
    <property type="entry name" value="SHORT CHAIN DEHYDROGENASE"/>
    <property type="match status" value="1"/>
</dbReference>
<dbReference type="Gene3D" id="1.20.1720.10">
    <property type="entry name" value="Multidrug resistance protein D"/>
    <property type="match status" value="1"/>
</dbReference>
<dbReference type="InterPro" id="IPR052184">
    <property type="entry name" value="SDR_enzymes"/>
</dbReference>
<comment type="caution">
    <text evidence="1">The sequence shown here is derived from an EMBL/GenBank/DDBJ whole genome shotgun (WGS) entry which is preliminary data.</text>
</comment>
<evidence type="ECO:0000313" key="2">
    <source>
        <dbReference type="Proteomes" id="UP000293342"/>
    </source>
</evidence>
<dbReference type="GO" id="GO:0016616">
    <property type="term" value="F:oxidoreductase activity, acting on the CH-OH group of donors, NAD or NADP as acceptor"/>
    <property type="evidence" value="ECO:0007669"/>
    <property type="project" value="TreeGrafter"/>
</dbReference>
<organism evidence="1 2">
    <name type="scientific">Kribbella capetownensis</name>
    <dbReference type="NCBI Taxonomy" id="1572659"/>
    <lineage>
        <taxon>Bacteria</taxon>
        <taxon>Bacillati</taxon>
        <taxon>Actinomycetota</taxon>
        <taxon>Actinomycetes</taxon>
        <taxon>Propionibacteriales</taxon>
        <taxon>Kribbellaceae</taxon>
        <taxon>Kribbella</taxon>
    </lineage>
</organism>
<accession>A0A4R0K8C4</accession>
<dbReference type="PANTHER" id="PTHR45458">
    <property type="entry name" value="SHORT-CHAIN DEHYDROGENASE/REDUCTASE SDR"/>
    <property type="match status" value="1"/>
</dbReference>
<dbReference type="AlphaFoldDB" id="A0A4R0K8C4"/>
<dbReference type="Proteomes" id="UP000293342">
    <property type="component" value="Unassembled WGS sequence"/>
</dbReference>
<proteinExistence type="predicted"/>
<keyword evidence="2" id="KW-1185">Reference proteome</keyword>
<dbReference type="InterPro" id="IPR036291">
    <property type="entry name" value="NAD(P)-bd_dom_sf"/>
</dbReference>